<dbReference type="InterPro" id="IPR036388">
    <property type="entry name" value="WH-like_DNA-bd_sf"/>
</dbReference>
<evidence type="ECO:0000256" key="1">
    <source>
        <dbReference type="ARBA" id="ARBA00009437"/>
    </source>
</evidence>
<dbReference type="Pfam" id="PF03466">
    <property type="entry name" value="LysR_substrate"/>
    <property type="match status" value="1"/>
</dbReference>
<sequence length="315" mass="34796">MADELPFTLDQLLIVRAIAQQGSFRRAADSLFVSQPAVSLQIQNLERQLGVVLFDRGGRKVQLTDAGQILVQYGERILKLCRETTQALADLQDMRRGHLVLGASQTVGTYVMPSLIAQYHRSYPHISVQLLVQSTRRIAQKLAEGQLDVAIVGGEIPFDLQKNLKVTALAEDEYVLVSSPSSAIHSLSIADLLTLPFITLDPHSSTRQTIDRVLDRHGINPSELDVQLELSSIEAIKNAVQAGLGVAFLSVVAVGSDLEQGRLQKLSVEGLQVRRTLWLAFNPERYQSQAATGFRQGLLTRQDWLKTPPPHLQLI</sequence>
<dbReference type="InterPro" id="IPR000847">
    <property type="entry name" value="LysR_HTH_N"/>
</dbReference>
<feature type="domain" description="HTH lysR-type" evidence="5">
    <location>
        <begin position="7"/>
        <end position="64"/>
    </location>
</feature>
<dbReference type="PANTHER" id="PTHR30126">
    <property type="entry name" value="HTH-TYPE TRANSCRIPTIONAL REGULATOR"/>
    <property type="match status" value="1"/>
</dbReference>
<proteinExistence type="inferred from homology"/>
<gene>
    <name evidence="6" type="ORF">JX360_11490</name>
</gene>
<evidence type="ECO:0000313" key="7">
    <source>
        <dbReference type="Proteomes" id="UP000830835"/>
    </source>
</evidence>
<accession>A0ABT0CCN3</accession>
<dbReference type="PANTHER" id="PTHR30126:SF39">
    <property type="entry name" value="HTH-TYPE TRANSCRIPTIONAL REGULATOR CYSL"/>
    <property type="match status" value="1"/>
</dbReference>
<dbReference type="CDD" id="cd08420">
    <property type="entry name" value="PBP2_CysL_like"/>
    <property type="match status" value="1"/>
</dbReference>
<reference evidence="6" key="1">
    <citation type="submission" date="2021-02" db="EMBL/GenBank/DDBJ databases">
        <title>The CRISPR/cas machinery reduction and long-range gene transfer in the hot spring cyanobacterium Synechococcus.</title>
        <authorList>
            <person name="Dvorak P."/>
            <person name="Jahodarova E."/>
            <person name="Hasler P."/>
            <person name="Poulickova A."/>
        </authorList>
    </citation>
    <scope>NUCLEOTIDE SEQUENCE</scope>
    <source>
        <strain evidence="6">Rupite</strain>
    </source>
</reference>
<dbReference type="Proteomes" id="UP000830835">
    <property type="component" value="Unassembled WGS sequence"/>
</dbReference>
<evidence type="ECO:0000256" key="3">
    <source>
        <dbReference type="ARBA" id="ARBA00023125"/>
    </source>
</evidence>
<keyword evidence="3" id="KW-0238">DNA-binding</keyword>
<dbReference type="EMBL" id="JAFIRA010000030">
    <property type="protein sequence ID" value="MCJ2543525.1"/>
    <property type="molecule type" value="Genomic_DNA"/>
</dbReference>
<comment type="caution">
    <text evidence="6">The sequence shown here is derived from an EMBL/GenBank/DDBJ whole genome shotgun (WGS) entry which is preliminary data.</text>
</comment>
<dbReference type="InterPro" id="IPR036390">
    <property type="entry name" value="WH_DNA-bd_sf"/>
</dbReference>
<keyword evidence="2" id="KW-0805">Transcription regulation</keyword>
<dbReference type="SUPFAM" id="SSF46785">
    <property type="entry name" value="Winged helix' DNA-binding domain"/>
    <property type="match status" value="1"/>
</dbReference>
<dbReference type="Pfam" id="PF00126">
    <property type="entry name" value="HTH_1"/>
    <property type="match status" value="1"/>
</dbReference>
<organism evidence="6 7">
    <name type="scientific">Thermostichus vulcanus str. 'Rupite'</name>
    <dbReference type="NCBI Taxonomy" id="2813851"/>
    <lineage>
        <taxon>Bacteria</taxon>
        <taxon>Bacillati</taxon>
        <taxon>Cyanobacteriota</taxon>
        <taxon>Cyanophyceae</taxon>
        <taxon>Thermostichales</taxon>
        <taxon>Thermostichaceae</taxon>
        <taxon>Thermostichus</taxon>
    </lineage>
</organism>
<comment type="similarity">
    <text evidence="1">Belongs to the LysR transcriptional regulatory family.</text>
</comment>
<dbReference type="Gene3D" id="3.40.190.290">
    <property type="match status" value="1"/>
</dbReference>
<dbReference type="PRINTS" id="PR00039">
    <property type="entry name" value="HTHLYSR"/>
</dbReference>
<evidence type="ECO:0000259" key="5">
    <source>
        <dbReference type="PROSITE" id="PS50931"/>
    </source>
</evidence>
<keyword evidence="7" id="KW-1185">Reference proteome</keyword>
<dbReference type="PROSITE" id="PS50931">
    <property type="entry name" value="HTH_LYSR"/>
    <property type="match status" value="1"/>
</dbReference>
<keyword evidence="4" id="KW-0804">Transcription</keyword>
<protein>
    <submittedName>
        <fullName evidence="6">LysR family transcriptional regulator</fullName>
    </submittedName>
</protein>
<dbReference type="Gene3D" id="1.10.10.10">
    <property type="entry name" value="Winged helix-like DNA-binding domain superfamily/Winged helix DNA-binding domain"/>
    <property type="match status" value="1"/>
</dbReference>
<name>A0ABT0CCN3_THEVL</name>
<dbReference type="SUPFAM" id="SSF53850">
    <property type="entry name" value="Periplasmic binding protein-like II"/>
    <property type="match status" value="1"/>
</dbReference>
<evidence type="ECO:0000313" key="6">
    <source>
        <dbReference type="EMBL" id="MCJ2543525.1"/>
    </source>
</evidence>
<evidence type="ECO:0000256" key="4">
    <source>
        <dbReference type="ARBA" id="ARBA00023163"/>
    </source>
</evidence>
<dbReference type="InterPro" id="IPR005119">
    <property type="entry name" value="LysR_subst-bd"/>
</dbReference>
<evidence type="ECO:0000256" key="2">
    <source>
        <dbReference type="ARBA" id="ARBA00023015"/>
    </source>
</evidence>